<proteinExistence type="inferred from homology"/>
<organism evidence="11 12">
    <name type="scientific">Cyanidium caldarium</name>
    <name type="common">Red alga</name>
    <dbReference type="NCBI Taxonomy" id="2771"/>
    <lineage>
        <taxon>Eukaryota</taxon>
        <taxon>Rhodophyta</taxon>
        <taxon>Bangiophyceae</taxon>
        <taxon>Cyanidiales</taxon>
        <taxon>Cyanidiaceae</taxon>
        <taxon>Cyanidium</taxon>
    </lineage>
</organism>
<dbReference type="Proteomes" id="UP001301350">
    <property type="component" value="Unassembled WGS sequence"/>
</dbReference>
<dbReference type="SUPFAM" id="SSF55957">
    <property type="entry name" value="Phosphoglucomutase, C-terminal domain"/>
    <property type="match status" value="1"/>
</dbReference>
<dbReference type="Pfam" id="PF00408">
    <property type="entry name" value="PGM_PMM_IV"/>
    <property type="match status" value="1"/>
</dbReference>
<evidence type="ECO:0000256" key="3">
    <source>
        <dbReference type="ARBA" id="ARBA00022723"/>
    </source>
</evidence>
<dbReference type="InterPro" id="IPR025877">
    <property type="entry name" value="MobA-like_NTP_Trfase"/>
</dbReference>
<keyword evidence="4" id="KW-0460">Magnesium</keyword>
<comment type="cofactor">
    <cofactor evidence="1">
        <name>Mg(2+)</name>
        <dbReference type="ChEBI" id="CHEBI:18420"/>
    </cofactor>
</comment>
<reference evidence="11 12" key="1">
    <citation type="submission" date="2022-07" db="EMBL/GenBank/DDBJ databases">
        <title>Genome-wide signatures of adaptation to extreme environments.</title>
        <authorList>
            <person name="Cho C.H."/>
            <person name="Yoon H.S."/>
        </authorList>
    </citation>
    <scope>NUCLEOTIDE SEQUENCE [LARGE SCALE GENOMIC DNA]</scope>
    <source>
        <strain evidence="11 12">DBV 063 E5</strain>
    </source>
</reference>
<dbReference type="InterPro" id="IPR016066">
    <property type="entry name" value="A-D-PHexomutase_CS"/>
</dbReference>
<feature type="domain" description="Alpha-D-phosphohexomutase alpha/beta/alpha" evidence="8">
    <location>
        <begin position="257"/>
        <end position="311"/>
    </location>
</feature>
<dbReference type="Gene3D" id="3.90.550.10">
    <property type="entry name" value="Spore Coat Polysaccharide Biosynthesis Protein SpsA, Chain A"/>
    <property type="match status" value="1"/>
</dbReference>
<dbReference type="Pfam" id="PF02878">
    <property type="entry name" value="PGM_PMM_I"/>
    <property type="match status" value="2"/>
</dbReference>
<dbReference type="GO" id="GO:0016779">
    <property type="term" value="F:nucleotidyltransferase activity"/>
    <property type="evidence" value="ECO:0007669"/>
    <property type="project" value="UniProtKB-ARBA"/>
</dbReference>
<evidence type="ECO:0000256" key="6">
    <source>
        <dbReference type="SAM" id="MobiDB-lite"/>
    </source>
</evidence>
<dbReference type="GO" id="GO:0000287">
    <property type="term" value="F:magnesium ion binding"/>
    <property type="evidence" value="ECO:0007669"/>
    <property type="project" value="InterPro"/>
</dbReference>
<evidence type="ECO:0000259" key="8">
    <source>
        <dbReference type="Pfam" id="PF02878"/>
    </source>
</evidence>
<dbReference type="Gene3D" id="3.40.120.10">
    <property type="entry name" value="Alpha-D-Glucose-1,6-Bisphosphate, subunit A, domain 3"/>
    <property type="match status" value="2"/>
</dbReference>
<feature type="domain" description="Phosphoacetylglucosamine mutase AMG1" evidence="10">
    <location>
        <begin position="455"/>
        <end position="606"/>
    </location>
</feature>
<comment type="caution">
    <text evidence="11">The sequence shown here is derived from an EMBL/GenBank/DDBJ whole genome shotgun (WGS) entry which is preliminary data.</text>
</comment>
<keyword evidence="12" id="KW-1185">Reference proteome</keyword>
<dbReference type="InterPro" id="IPR016055">
    <property type="entry name" value="A-D-PHexomutase_a/b/a-I/II/III"/>
</dbReference>
<dbReference type="Pfam" id="PF12804">
    <property type="entry name" value="NTP_transf_3"/>
    <property type="match status" value="1"/>
</dbReference>
<dbReference type="SUPFAM" id="SSF53448">
    <property type="entry name" value="Nucleotide-diphospho-sugar transferases"/>
    <property type="match status" value="1"/>
</dbReference>
<dbReference type="Gene3D" id="3.30.310.50">
    <property type="entry name" value="Alpha-D-phosphohexomutase, C-terminal domain"/>
    <property type="match status" value="1"/>
</dbReference>
<dbReference type="Pfam" id="PF21404">
    <property type="entry name" value="AMG1_III"/>
    <property type="match status" value="1"/>
</dbReference>
<feature type="domain" description="Alpha-D-phosphohexomutase C-terminal" evidence="7">
    <location>
        <begin position="680"/>
        <end position="715"/>
    </location>
</feature>
<dbReference type="PANTHER" id="PTHR45955">
    <property type="entry name" value="PHOSPHOACETYLGLUCOSAMINE MUTASE"/>
    <property type="match status" value="1"/>
</dbReference>
<evidence type="ECO:0000259" key="10">
    <source>
        <dbReference type="Pfam" id="PF21404"/>
    </source>
</evidence>
<comment type="similarity">
    <text evidence="2">Belongs to the phosphohexose mutase family.</text>
</comment>
<evidence type="ECO:0000259" key="7">
    <source>
        <dbReference type="Pfam" id="PF00408"/>
    </source>
</evidence>
<feature type="domain" description="MobA-like NTP transferase" evidence="9">
    <location>
        <begin position="784"/>
        <end position="906"/>
    </location>
</feature>
<dbReference type="GO" id="GO:0004610">
    <property type="term" value="F:phosphoacetylglucosamine mutase activity"/>
    <property type="evidence" value="ECO:0007669"/>
    <property type="project" value="TreeGrafter"/>
</dbReference>
<evidence type="ECO:0000256" key="2">
    <source>
        <dbReference type="ARBA" id="ARBA00010231"/>
    </source>
</evidence>
<evidence type="ECO:0000313" key="11">
    <source>
        <dbReference type="EMBL" id="KAK4537437.1"/>
    </source>
</evidence>
<keyword evidence="3" id="KW-0479">Metal-binding</keyword>
<protein>
    <recommendedName>
        <fullName evidence="13">Phosphoacetylglucosamine mutase</fullName>
    </recommendedName>
</protein>
<dbReference type="InterPro" id="IPR036900">
    <property type="entry name" value="A-D-PHexomutase_C_sf"/>
</dbReference>
<keyword evidence="5" id="KW-0413">Isomerase</keyword>
<evidence type="ECO:0000313" key="12">
    <source>
        <dbReference type="Proteomes" id="UP001301350"/>
    </source>
</evidence>
<feature type="region of interest" description="Disordered" evidence="6">
    <location>
        <begin position="947"/>
        <end position="972"/>
    </location>
</feature>
<dbReference type="GO" id="GO:0006048">
    <property type="term" value="P:UDP-N-acetylglucosamine biosynthetic process"/>
    <property type="evidence" value="ECO:0007669"/>
    <property type="project" value="TreeGrafter"/>
</dbReference>
<gene>
    <name evidence="11" type="ORF">CDCA_CDCA12G3462</name>
</gene>
<sequence>MEGRVGFVASDGSMMGLVKMGECQWKENRKTFARRGALAVVRHHRDDATAYVRPSAGRCLRRRPPLRTRRQRRVPYSFSIQACLERMREQNPALAVDGSGAGPIGDDEDALLRLFLHQYPLQRPERYSAGSVRAVADDNLQAAVCRVAALAAIVAERRGGVLGLMITASHNPPEENGVKIVRSDGGLMMDDAASTPRHLQQEHFGDALSELLSLTSPADGAPAESMISLRQRLLALVQRVRVGEPVSCRSSAASTPSGGGLVVIGYDNRASSTALEAVAVQATLTASGGCGVRQVGLTTTPYLQYCVRSLHDGNDGSWESYCDEHLLLGYRAWCRALQDVAEDAASSDTPASAYDTRTVLLVDGAYGAASVVLERLAAPLDFPLQLRHTHRQSQQCNRACGAEYVHRQRQATVYLQCDDQHTTRPWRAAAFDGDADRVIWYEPAADHECPVTILDGDWMAMVLSALVSEQLQALQTCPQLTVSNGVVVREPFHRLRFGTVLTAYANGAYWQRLRQRSPELHWVPTGVQYLRDRAEVALDIAVYCEPNGHAAVYASAALRQRLREAMEAVDVAAVVRRAARRLLALTALLGKVGSDAVALLLVVEALWRCETPERFWQRHREWLQVRRYPSVSLQLKLSSEVRWHLSADETRVLQPEGYQTEVVDAARERVAAQVGMAVEASRAVVRPSQTERVLRIYAECAESEAAARALAEAIAVGTRAFLERAPQKDATSTEDISSSCATALTATPLAQFEADTVPPVYGTLSSPTKARNIAVDTADAAVVGIVLAAGQGTRFRAAYPKVVHSFRGRPLVRYSVQALQALSIPSVVVVGAATHDWVQQALAQTSATLVWQRQPWGTGHAVYTAYRACLPGCFAGDVVVLYGDNPGMNAIGVQRALQAHREHRRRYAGRDTVTVRKCNGEVVQLPAYVGLVVSGCYEQRDAGSYGRIVRRRDDEDAEEEEGGGGGGGDGGPIAAIVEASEIGADNREYAEIREFNSGMVVAHAVAYFTLLGECRARARGAGRRPEYYATDFVHEAVQRGCIVQSYVVREGSAQLWRLEGANTVEELEALEQRAEDDQGVNEAEAAGDG</sequence>
<evidence type="ECO:0008006" key="13">
    <source>
        <dbReference type="Google" id="ProtNLM"/>
    </source>
</evidence>
<dbReference type="EMBL" id="JANCYW010000012">
    <property type="protein sequence ID" value="KAK4537437.1"/>
    <property type="molecule type" value="Genomic_DNA"/>
</dbReference>
<dbReference type="PANTHER" id="PTHR45955:SF1">
    <property type="entry name" value="PHOSPHOACETYLGLUCOSAMINE MUTASE"/>
    <property type="match status" value="1"/>
</dbReference>
<feature type="domain" description="Alpha-D-phosphohexomutase alpha/beta/alpha" evidence="8">
    <location>
        <begin position="145"/>
        <end position="192"/>
    </location>
</feature>
<evidence type="ECO:0000259" key="9">
    <source>
        <dbReference type="Pfam" id="PF12804"/>
    </source>
</evidence>
<dbReference type="InterPro" id="IPR005843">
    <property type="entry name" value="A-D-PHexomutase_C"/>
</dbReference>
<dbReference type="InterPro" id="IPR029044">
    <property type="entry name" value="Nucleotide-diphossugar_trans"/>
</dbReference>
<dbReference type="InterPro" id="IPR049022">
    <property type="entry name" value="AMG1_III"/>
</dbReference>
<evidence type="ECO:0000256" key="1">
    <source>
        <dbReference type="ARBA" id="ARBA00001946"/>
    </source>
</evidence>
<accession>A0AAV9IYN6</accession>
<dbReference type="GO" id="GO:0005975">
    <property type="term" value="P:carbohydrate metabolic process"/>
    <property type="evidence" value="ECO:0007669"/>
    <property type="project" value="InterPro"/>
</dbReference>
<name>A0AAV9IYN6_CYACA</name>
<evidence type="ECO:0000256" key="4">
    <source>
        <dbReference type="ARBA" id="ARBA00022842"/>
    </source>
</evidence>
<evidence type="ECO:0000256" key="5">
    <source>
        <dbReference type="ARBA" id="ARBA00023235"/>
    </source>
</evidence>
<dbReference type="SUPFAM" id="SSF53738">
    <property type="entry name" value="Phosphoglucomutase, first 3 domains"/>
    <property type="match status" value="3"/>
</dbReference>
<dbReference type="AlphaFoldDB" id="A0AAV9IYN6"/>
<dbReference type="InterPro" id="IPR005844">
    <property type="entry name" value="A-D-PHexomutase_a/b/a-I"/>
</dbReference>
<dbReference type="PROSITE" id="PS00710">
    <property type="entry name" value="PGM_PMM"/>
    <property type="match status" value="1"/>
</dbReference>